<gene>
    <name evidence="4" type="ORF">A2988_04435</name>
</gene>
<organism evidence="4 5">
    <name type="scientific">Candidatus Azambacteria bacterium RIFCSPLOWO2_01_FULL_46_25</name>
    <dbReference type="NCBI Taxonomy" id="1797298"/>
    <lineage>
        <taxon>Bacteria</taxon>
        <taxon>Candidatus Azamiibacteriota</taxon>
    </lineage>
</organism>
<evidence type="ECO:0000256" key="1">
    <source>
        <dbReference type="ARBA" id="ARBA00006068"/>
    </source>
</evidence>
<dbReference type="PANTHER" id="PTHR33392:SF6">
    <property type="entry name" value="POLYISOPRENYL-TEICHOIC ACID--PEPTIDOGLYCAN TEICHOIC ACID TRANSFERASE TAGU"/>
    <property type="match status" value="1"/>
</dbReference>
<evidence type="ECO:0000313" key="4">
    <source>
        <dbReference type="EMBL" id="OGD34716.1"/>
    </source>
</evidence>
<sequence length="334" mass="36972">MDEPGIIQPHKLERKKWSLKKRLGFFAAALIVLFVGFFVFRVGHTFSFINGGILGKIIHINSADAPEEKNRIDILIVGLRGEGDVEAGDNLTDTIMVLSIKTDTKKAALLSIPRDLYVQIPRYGKMEKINFAYAYGEAVYKDGLSLSTLAVEKATGINIDYAAAINFPTFINVIDALGGIDVWVPKDFSEAQQWGYEFKVPKGWNHFNSETALYYARSRYSTSDFDRARRQHDILTAVAKKATGLGVLANPVKLNRMLDSLAAGVKTDIGFLDMVRLLGYAKSITGDSLARAVLDDSENGLLVSGFVNSAYVLYPKAGVEDYTQIHALFQNIFK</sequence>
<dbReference type="Gene3D" id="3.40.630.190">
    <property type="entry name" value="LCP protein"/>
    <property type="match status" value="1"/>
</dbReference>
<proteinExistence type="inferred from homology"/>
<dbReference type="EMBL" id="MEYS01000001">
    <property type="protein sequence ID" value="OGD34716.1"/>
    <property type="molecule type" value="Genomic_DNA"/>
</dbReference>
<comment type="caution">
    <text evidence="4">The sequence shown here is derived from an EMBL/GenBank/DDBJ whole genome shotgun (WGS) entry which is preliminary data.</text>
</comment>
<evidence type="ECO:0000256" key="2">
    <source>
        <dbReference type="SAM" id="Phobius"/>
    </source>
</evidence>
<dbReference type="STRING" id="1797298.A2988_04435"/>
<accession>A0A1F5BVU7</accession>
<name>A0A1F5BVU7_9BACT</name>
<comment type="similarity">
    <text evidence="1">Belongs to the LytR/CpsA/Psr (LCP) family.</text>
</comment>
<reference evidence="4 5" key="1">
    <citation type="journal article" date="2016" name="Nat. Commun.">
        <title>Thousands of microbial genomes shed light on interconnected biogeochemical processes in an aquifer system.</title>
        <authorList>
            <person name="Anantharaman K."/>
            <person name="Brown C.T."/>
            <person name="Hug L.A."/>
            <person name="Sharon I."/>
            <person name="Castelle C.J."/>
            <person name="Probst A.J."/>
            <person name="Thomas B.C."/>
            <person name="Singh A."/>
            <person name="Wilkins M.J."/>
            <person name="Karaoz U."/>
            <person name="Brodie E.L."/>
            <person name="Williams K.H."/>
            <person name="Hubbard S.S."/>
            <person name="Banfield J.F."/>
        </authorList>
    </citation>
    <scope>NUCLEOTIDE SEQUENCE [LARGE SCALE GENOMIC DNA]</scope>
</reference>
<protein>
    <recommendedName>
        <fullName evidence="3">Cell envelope-related transcriptional attenuator domain-containing protein</fullName>
    </recommendedName>
</protein>
<dbReference type="InterPro" id="IPR050922">
    <property type="entry name" value="LytR/CpsA/Psr_CW_biosynth"/>
</dbReference>
<keyword evidence="2" id="KW-0472">Membrane</keyword>
<dbReference type="InterPro" id="IPR004474">
    <property type="entry name" value="LytR_CpsA_psr"/>
</dbReference>
<evidence type="ECO:0000313" key="5">
    <source>
        <dbReference type="Proteomes" id="UP000176650"/>
    </source>
</evidence>
<dbReference type="Pfam" id="PF03816">
    <property type="entry name" value="LytR_cpsA_psr"/>
    <property type="match status" value="1"/>
</dbReference>
<dbReference type="PANTHER" id="PTHR33392">
    <property type="entry name" value="POLYISOPRENYL-TEICHOIC ACID--PEPTIDOGLYCAN TEICHOIC ACID TRANSFERASE TAGU"/>
    <property type="match status" value="1"/>
</dbReference>
<keyword evidence="2" id="KW-1133">Transmembrane helix</keyword>
<keyword evidence="2" id="KW-0812">Transmembrane</keyword>
<dbReference type="AlphaFoldDB" id="A0A1F5BVU7"/>
<dbReference type="NCBIfam" id="TIGR00350">
    <property type="entry name" value="lytR_cpsA_psr"/>
    <property type="match status" value="1"/>
</dbReference>
<dbReference type="Proteomes" id="UP000176650">
    <property type="component" value="Unassembled WGS sequence"/>
</dbReference>
<feature type="domain" description="Cell envelope-related transcriptional attenuator" evidence="3">
    <location>
        <begin position="92"/>
        <end position="242"/>
    </location>
</feature>
<feature type="transmembrane region" description="Helical" evidence="2">
    <location>
        <begin position="23"/>
        <end position="40"/>
    </location>
</feature>
<evidence type="ECO:0000259" key="3">
    <source>
        <dbReference type="Pfam" id="PF03816"/>
    </source>
</evidence>